<reference evidence="1 2" key="1">
    <citation type="journal article" date="2022" name="Hortic Res">
        <title>A haplotype resolved chromosomal level avocado genome allows analysis of novel avocado genes.</title>
        <authorList>
            <person name="Nath O."/>
            <person name="Fletcher S.J."/>
            <person name="Hayward A."/>
            <person name="Shaw L.M."/>
            <person name="Masouleh A.K."/>
            <person name="Furtado A."/>
            <person name="Henry R.J."/>
            <person name="Mitter N."/>
        </authorList>
    </citation>
    <scope>NUCLEOTIDE SEQUENCE [LARGE SCALE GENOMIC DNA]</scope>
    <source>
        <strain evidence="2">cv. Hass</strain>
    </source>
</reference>
<accession>A0ACC2KA29</accession>
<keyword evidence="2" id="KW-1185">Reference proteome</keyword>
<proteinExistence type="predicted"/>
<dbReference type="EMBL" id="CM056812">
    <property type="protein sequence ID" value="KAJ8617974.1"/>
    <property type="molecule type" value="Genomic_DNA"/>
</dbReference>
<evidence type="ECO:0000313" key="2">
    <source>
        <dbReference type="Proteomes" id="UP001234297"/>
    </source>
</evidence>
<sequence length="510" mass="57158">MVVLASSACIYIYVLVRDRSHQHKLPPGPSPTPIFGNFFQLGSKPNESMAELSKTYGPIMTLRLGHTLVVVVSSATMAKEVYQKNDQALAGRPSGEAIRVFDYDKLTMGWTPTGAHWRKIRMVCNTQIFSSKRLKADQGLRRQKVQELIAYIRKSSLRGQAVNIGHATFFTVMNLLSSSIFSTDLIDISSDSGKELKNAVHGVIEEAGRANLADHLPLLSLIDPQGVRRRITSHFKKLYAVLDKLVDERVQSRASSKTFGQNDLLDVLLDHSQDHASEINSPHIKPQIMELLMAGGDTTSVSLEWIMAELVCNPNVMSKARSEIKDIVGLVREVEESDIARLPYLQAVIKETLRLHPTAPLLIPHKAETSVEIGGYTVPKNTQVIVNAWAIGRDPKIWENPSSFQPERFLGSNVDVKGQDYDLIPFGSGRRICPGMPFALRTLHIILASLLHSFDWKLPDGMTPMDVNMDYKIGLNMQMKPNIFSGIDTDDTRCCHLLRRRRIRNVEFQR</sequence>
<protein>
    <submittedName>
        <fullName evidence="1">Uncharacterized protein</fullName>
    </submittedName>
</protein>
<dbReference type="Proteomes" id="UP001234297">
    <property type="component" value="Chromosome 4"/>
</dbReference>
<name>A0ACC2KA29_PERAE</name>
<comment type="caution">
    <text evidence="1">The sequence shown here is derived from an EMBL/GenBank/DDBJ whole genome shotgun (WGS) entry which is preliminary data.</text>
</comment>
<evidence type="ECO:0000313" key="1">
    <source>
        <dbReference type="EMBL" id="KAJ8617974.1"/>
    </source>
</evidence>
<organism evidence="1 2">
    <name type="scientific">Persea americana</name>
    <name type="common">Avocado</name>
    <dbReference type="NCBI Taxonomy" id="3435"/>
    <lineage>
        <taxon>Eukaryota</taxon>
        <taxon>Viridiplantae</taxon>
        <taxon>Streptophyta</taxon>
        <taxon>Embryophyta</taxon>
        <taxon>Tracheophyta</taxon>
        <taxon>Spermatophyta</taxon>
        <taxon>Magnoliopsida</taxon>
        <taxon>Magnoliidae</taxon>
        <taxon>Laurales</taxon>
        <taxon>Lauraceae</taxon>
        <taxon>Persea</taxon>
    </lineage>
</organism>
<gene>
    <name evidence="1" type="ORF">MRB53_014160</name>
</gene>